<proteinExistence type="predicted"/>
<dbReference type="GO" id="GO:0000978">
    <property type="term" value="F:RNA polymerase II cis-regulatory region sequence-specific DNA binding"/>
    <property type="evidence" value="ECO:0007669"/>
    <property type="project" value="TreeGrafter"/>
</dbReference>
<dbReference type="PRINTS" id="PR00053">
    <property type="entry name" value="FORKHEAD"/>
</dbReference>
<dbReference type="InterPro" id="IPR036388">
    <property type="entry name" value="WH-like_DNA-bd_sf"/>
</dbReference>
<dbReference type="GO" id="GO:0009653">
    <property type="term" value="P:anatomical structure morphogenesis"/>
    <property type="evidence" value="ECO:0007669"/>
    <property type="project" value="TreeGrafter"/>
</dbReference>
<evidence type="ECO:0000256" key="1">
    <source>
        <dbReference type="ARBA" id="ARBA00023125"/>
    </source>
</evidence>
<dbReference type="PANTHER" id="PTHR11829">
    <property type="entry name" value="FORKHEAD BOX PROTEIN"/>
    <property type="match status" value="1"/>
</dbReference>
<feature type="domain" description="Fork-head" evidence="3">
    <location>
        <begin position="202"/>
        <end position="297"/>
    </location>
</feature>
<dbReference type="GO" id="GO:0030154">
    <property type="term" value="P:cell differentiation"/>
    <property type="evidence" value="ECO:0007669"/>
    <property type="project" value="TreeGrafter"/>
</dbReference>
<keyword evidence="2" id="KW-0539">Nucleus</keyword>
<dbReference type="CDD" id="cd00059">
    <property type="entry name" value="FH_FOX"/>
    <property type="match status" value="1"/>
</dbReference>
<keyword evidence="1 2" id="KW-0238">DNA-binding</keyword>
<dbReference type="InterPro" id="IPR050211">
    <property type="entry name" value="FOX_domain-containing"/>
</dbReference>
<dbReference type="AlphaFoldDB" id="A0A284QK44"/>
<keyword evidence="5" id="KW-1185">Reference proteome</keyword>
<dbReference type="InterPro" id="IPR001766">
    <property type="entry name" value="Fork_head_dom"/>
</dbReference>
<dbReference type="Proteomes" id="UP000219338">
    <property type="component" value="Unassembled WGS sequence"/>
</dbReference>
<sequence length="382" mass="42989">MFPPCQRVPIRDVLAYAGPGPYSNVPSPTDPLSPVQRTLFPIHNTAAPSPIYRPHARRDRSLDYTLGPDVLPTFSHPPSDPPFVPTSHANDISFTRVARYTIPSPFHARHEAPGNFQAQHSASQQFLLPPLSSLDLPRIPRAHSNPSLTSAFGTALVSHVESPAHQEEQVPDAEAFLREQFSIPPNVAVNLDALPDPPLGVRPNYTNSQLARLAIYGHPRHRATLDQLLKAIENRFEWYRKENKSWRGSIRHLLSLESLYVKVGREKTDPGSGSYWTLDVRDPKGMKRLRKRTRRRACEHKQNTYPALSAMKMDISHIAPRSSASPERCHSVASSQSSVYSQRMDSPRFSDGYFGTQYNVSPSAWNGMHEVTAKHFADDMRW</sequence>
<dbReference type="Pfam" id="PF00250">
    <property type="entry name" value="Forkhead"/>
    <property type="match status" value="1"/>
</dbReference>
<dbReference type="GO" id="GO:0000981">
    <property type="term" value="F:DNA-binding transcription factor activity, RNA polymerase II-specific"/>
    <property type="evidence" value="ECO:0007669"/>
    <property type="project" value="TreeGrafter"/>
</dbReference>
<dbReference type="EMBL" id="FUEG01000001">
    <property type="protein sequence ID" value="SJK96826.1"/>
    <property type="molecule type" value="Genomic_DNA"/>
</dbReference>
<dbReference type="PROSITE" id="PS50039">
    <property type="entry name" value="FORK_HEAD_3"/>
    <property type="match status" value="1"/>
</dbReference>
<dbReference type="GO" id="GO:0005634">
    <property type="term" value="C:nucleus"/>
    <property type="evidence" value="ECO:0007669"/>
    <property type="project" value="UniProtKB-SubCell"/>
</dbReference>
<dbReference type="InterPro" id="IPR036390">
    <property type="entry name" value="WH_DNA-bd_sf"/>
</dbReference>
<organism evidence="4 5">
    <name type="scientific">Armillaria ostoyae</name>
    <name type="common">Armillaria root rot fungus</name>
    <dbReference type="NCBI Taxonomy" id="47428"/>
    <lineage>
        <taxon>Eukaryota</taxon>
        <taxon>Fungi</taxon>
        <taxon>Dikarya</taxon>
        <taxon>Basidiomycota</taxon>
        <taxon>Agaricomycotina</taxon>
        <taxon>Agaricomycetes</taxon>
        <taxon>Agaricomycetidae</taxon>
        <taxon>Agaricales</taxon>
        <taxon>Marasmiineae</taxon>
        <taxon>Physalacriaceae</taxon>
        <taxon>Armillaria</taxon>
    </lineage>
</organism>
<gene>
    <name evidence="4" type="ORF">ARMOST_00072</name>
</gene>
<dbReference type="SUPFAM" id="SSF46785">
    <property type="entry name" value="Winged helix' DNA-binding domain"/>
    <property type="match status" value="1"/>
</dbReference>
<evidence type="ECO:0000259" key="3">
    <source>
        <dbReference type="PROSITE" id="PS50039"/>
    </source>
</evidence>
<comment type="subcellular location">
    <subcellularLocation>
        <location evidence="2">Nucleus</location>
    </subcellularLocation>
</comment>
<reference evidence="5" key="1">
    <citation type="journal article" date="2017" name="Nat. Ecol. Evol.">
        <title>Genome expansion and lineage-specific genetic innovations in the forest pathogenic fungi Armillaria.</title>
        <authorList>
            <person name="Sipos G."/>
            <person name="Prasanna A.N."/>
            <person name="Walter M.C."/>
            <person name="O'Connor E."/>
            <person name="Balint B."/>
            <person name="Krizsan K."/>
            <person name="Kiss B."/>
            <person name="Hess J."/>
            <person name="Varga T."/>
            <person name="Slot J."/>
            <person name="Riley R."/>
            <person name="Boka B."/>
            <person name="Rigling D."/>
            <person name="Barry K."/>
            <person name="Lee J."/>
            <person name="Mihaltcheva S."/>
            <person name="LaButti K."/>
            <person name="Lipzen A."/>
            <person name="Waldron R."/>
            <person name="Moloney N.M."/>
            <person name="Sperisen C."/>
            <person name="Kredics L."/>
            <person name="Vagvoelgyi C."/>
            <person name="Patrignani A."/>
            <person name="Fitzpatrick D."/>
            <person name="Nagy I."/>
            <person name="Doyle S."/>
            <person name="Anderson J.B."/>
            <person name="Grigoriev I.V."/>
            <person name="Gueldener U."/>
            <person name="Muensterkoetter M."/>
            <person name="Nagy L.G."/>
        </authorList>
    </citation>
    <scope>NUCLEOTIDE SEQUENCE [LARGE SCALE GENOMIC DNA]</scope>
    <source>
        <strain evidence="5">C18/9</strain>
    </source>
</reference>
<dbReference type="Gene3D" id="1.10.10.10">
    <property type="entry name" value="Winged helix-like DNA-binding domain superfamily/Winged helix DNA-binding domain"/>
    <property type="match status" value="1"/>
</dbReference>
<evidence type="ECO:0000313" key="4">
    <source>
        <dbReference type="EMBL" id="SJK96826.1"/>
    </source>
</evidence>
<evidence type="ECO:0000313" key="5">
    <source>
        <dbReference type="Proteomes" id="UP000219338"/>
    </source>
</evidence>
<evidence type="ECO:0000256" key="2">
    <source>
        <dbReference type="PROSITE-ProRule" id="PRU00089"/>
    </source>
</evidence>
<name>A0A284QK44_ARMOS</name>
<dbReference type="OrthoDB" id="5954824at2759"/>
<dbReference type="PANTHER" id="PTHR11829:SF343">
    <property type="entry name" value="FORK-HEAD DOMAIN-CONTAINING PROTEIN"/>
    <property type="match status" value="1"/>
</dbReference>
<protein>
    <recommendedName>
        <fullName evidence="3">Fork-head domain-containing protein</fullName>
    </recommendedName>
</protein>
<feature type="DNA-binding region" description="Fork-head" evidence="2">
    <location>
        <begin position="202"/>
        <end position="297"/>
    </location>
</feature>
<dbReference type="SMART" id="SM00339">
    <property type="entry name" value="FH"/>
    <property type="match status" value="1"/>
</dbReference>
<accession>A0A284QK44</accession>
<dbReference type="STRING" id="47428.A0A284QK44"/>